<dbReference type="EMBL" id="CP016174">
    <property type="protein sequence ID" value="ANN16207.1"/>
    <property type="molecule type" value="Genomic_DNA"/>
</dbReference>
<dbReference type="RefSeq" id="WP_044851593.1">
    <property type="nucleotide sequence ID" value="NZ_CP016174.1"/>
</dbReference>
<dbReference type="STRING" id="31958.SD37_11525"/>
<name>A0A193BVF8_AMYOR</name>
<gene>
    <name evidence="1" type="ORF">SD37_11525</name>
</gene>
<evidence type="ECO:0000313" key="2">
    <source>
        <dbReference type="Proteomes" id="UP000093695"/>
    </source>
</evidence>
<protein>
    <submittedName>
        <fullName evidence="1">Uncharacterized protein</fullName>
    </submittedName>
</protein>
<evidence type="ECO:0000313" key="1">
    <source>
        <dbReference type="EMBL" id="ANN16207.1"/>
    </source>
</evidence>
<organism evidence="1 2">
    <name type="scientific">Amycolatopsis orientalis</name>
    <name type="common">Nocardia orientalis</name>
    <dbReference type="NCBI Taxonomy" id="31958"/>
    <lineage>
        <taxon>Bacteria</taxon>
        <taxon>Bacillati</taxon>
        <taxon>Actinomycetota</taxon>
        <taxon>Actinomycetes</taxon>
        <taxon>Pseudonocardiales</taxon>
        <taxon>Pseudonocardiaceae</taxon>
        <taxon>Amycolatopsis</taxon>
    </lineage>
</organism>
<reference evidence="1 2" key="1">
    <citation type="journal article" date="2015" name="Genome Announc.">
        <title>Draft Genome Sequence of Norvancomycin-Producing Strain Amycolatopsis orientalis CPCC200066.</title>
        <authorList>
            <person name="Lei X."/>
            <person name="Yuan F."/>
            <person name="Shi Y."/>
            <person name="Li X."/>
            <person name="Wang L."/>
            <person name="Hong B."/>
        </authorList>
    </citation>
    <scope>NUCLEOTIDE SEQUENCE [LARGE SCALE GENOMIC DNA]</scope>
    <source>
        <strain evidence="1 2">B-37</strain>
    </source>
</reference>
<proteinExistence type="predicted"/>
<dbReference type="AlphaFoldDB" id="A0A193BVF8"/>
<dbReference type="Proteomes" id="UP000093695">
    <property type="component" value="Chromosome"/>
</dbReference>
<dbReference type="KEGG" id="aori:SD37_11525"/>
<accession>A0A193BVF8</accession>
<keyword evidence="2" id="KW-1185">Reference proteome</keyword>
<sequence length="86" mass="9152">MYESRAYDKPAVEGFGPDPVVVLVVTGTHDVSRLVNLLNGGQPVIEQLEIGERLAAQVARHNAGRAALKLLAQHGGPDLLQKLGES</sequence>